<protein>
    <submittedName>
        <fullName evidence="2">Uncharacterized protein</fullName>
    </submittedName>
</protein>
<dbReference type="AlphaFoldDB" id="A0AAV4B446"/>
<reference evidence="2 3" key="1">
    <citation type="journal article" date="2021" name="Elife">
        <title>Chloroplast acquisition without the gene transfer in kleptoplastic sea slugs, Plakobranchus ocellatus.</title>
        <authorList>
            <person name="Maeda T."/>
            <person name="Takahashi S."/>
            <person name="Yoshida T."/>
            <person name="Shimamura S."/>
            <person name="Takaki Y."/>
            <person name="Nagai Y."/>
            <person name="Toyoda A."/>
            <person name="Suzuki Y."/>
            <person name="Arimoto A."/>
            <person name="Ishii H."/>
            <person name="Satoh N."/>
            <person name="Nishiyama T."/>
            <person name="Hasebe M."/>
            <person name="Maruyama T."/>
            <person name="Minagawa J."/>
            <person name="Obokata J."/>
            <person name="Shigenobu S."/>
        </authorList>
    </citation>
    <scope>NUCLEOTIDE SEQUENCE [LARGE SCALE GENOMIC DNA]</scope>
</reference>
<sequence>MPYAKNNQGLATGSPMPRPSTTSPQQGDRRLSGPPSGQGAGGGARIRNRGVTVDLRTDSLATEPLSHRRFPPPPPPFSAPGKNA</sequence>
<gene>
    <name evidence="2" type="ORF">PoB_004038300</name>
</gene>
<organism evidence="2 3">
    <name type="scientific">Plakobranchus ocellatus</name>
    <dbReference type="NCBI Taxonomy" id="259542"/>
    <lineage>
        <taxon>Eukaryota</taxon>
        <taxon>Metazoa</taxon>
        <taxon>Spiralia</taxon>
        <taxon>Lophotrochozoa</taxon>
        <taxon>Mollusca</taxon>
        <taxon>Gastropoda</taxon>
        <taxon>Heterobranchia</taxon>
        <taxon>Euthyneura</taxon>
        <taxon>Panpulmonata</taxon>
        <taxon>Sacoglossa</taxon>
        <taxon>Placobranchoidea</taxon>
        <taxon>Plakobranchidae</taxon>
        <taxon>Plakobranchus</taxon>
    </lineage>
</organism>
<feature type="region of interest" description="Disordered" evidence="1">
    <location>
        <begin position="1"/>
        <end position="84"/>
    </location>
</feature>
<feature type="compositionally biased region" description="Polar residues" evidence="1">
    <location>
        <begin position="1"/>
        <end position="11"/>
    </location>
</feature>
<proteinExistence type="predicted"/>
<accession>A0AAV4B446</accession>
<dbReference type="EMBL" id="BLXT01004515">
    <property type="protein sequence ID" value="GFO13878.1"/>
    <property type="molecule type" value="Genomic_DNA"/>
</dbReference>
<dbReference type="Proteomes" id="UP000735302">
    <property type="component" value="Unassembled WGS sequence"/>
</dbReference>
<name>A0AAV4B446_9GAST</name>
<evidence type="ECO:0000256" key="1">
    <source>
        <dbReference type="SAM" id="MobiDB-lite"/>
    </source>
</evidence>
<evidence type="ECO:0000313" key="2">
    <source>
        <dbReference type="EMBL" id="GFO13878.1"/>
    </source>
</evidence>
<evidence type="ECO:0000313" key="3">
    <source>
        <dbReference type="Proteomes" id="UP000735302"/>
    </source>
</evidence>
<comment type="caution">
    <text evidence="2">The sequence shown here is derived from an EMBL/GenBank/DDBJ whole genome shotgun (WGS) entry which is preliminary data.</text>
</comment>
<keyword evidence="3" id="KW-1185">Reference proteome</keyword>